<evidence type="ECO:0000313" key="2">
    <source>
        <dbReference type="Proteomes" id="UP001159428"/>
    </source>
</evidence>
<evidence type="ECO:0008006" key="3">
    <source>
        <dbReference type="Google" id="ProtNLM"/>
    </source>
</evidence>
<reference evidence="1 2" key="1">
    <citation type="submission" date="2022-05" db="EMBL/GenBank/DDBJ databases">
        <authorList>
            <consortium name="Genoscope - CEA"/>
            <person name="William W."/>
        </authorList>
    </citation>
    <scope>NUCLEOTIDE SEQUENCE [LARGE SCALE GENOMIC DNA]</scope>
</reference>
<proteinExistence type="predicted"/>
<sequence>MTAMGIIQNLQECLGHVLNNMSRVVFTEAIRTKTIQNMSTAMRPPRKHRLVFNLLNGVHNCNHLWLFHYYRYFVANLFSLDLTTEKATDAL</sequence>
<dbReference type="AlphaFoldDB" id="A0AAU9VRY7"/>
<name>A0AAU9VRY7_9CNID</name>
<protein>
    <recommendedName>
        <fullName evidence="3">LAGLIDADG endonuclease</fullName>
    </recommendedName>
</protein>
<keyword evidence="2" id="KW-1185">Reference proteome</keyword>
<dbReference type="EMBL" id="CALNXJ010000003">
    <property type="protein sequence ID" value="CAH3035487.1"/>
    <property type="molecule type" value="Genomic_DNA"/>
</dbReference>
<accession>A0AAU9VRY7</accession>
<organism evidence="1 2">
    <name type="scientific">Pocillopora meandrina</name>
    <dbReference type="NCBI Taxonomy" id="46732"/>
    <lineage>
        <taxon>Eukaryota</taxon>
        <taxon>Metazoa</taxon>
        <taxon>Cnidaria</taxon>
        <taxon>Anthozoa</taxon>
        <taxon>Hexacorallia</taxon>
        <taxon>Scleractinia</taxon>
        <taxon>Astrocoeniina</taxon>
        <taxon>Pocilloporidae</taxon>
        <taxon>Pocillopora</taxon>
    </lineage>
</organism>
<comment type="caution">
    <text evidence="1">The sequence shown here is derived from an EMBL/GenBank/DDBJ whole genome shotgun (WGS) entry which is preliminary data.</text>
</comment>
<dbReference type="Proteomes" id="UP001159428">
    <property type="component" value="Unassembled WGS sequence"/>
</dbReference>
<gene>
    <name evidence="1" type="ORF">PMEA_00017370</name>
</gene>
<evidence type="ECO:0000313" key="1">
    <source>
        <dbReference type="EMBL" id="CAH3035487.1"/>
    </source>
</evidence>